<protein>
    <submittedName>
        <fullName evidence="1">Uncharacterized protein</fullName>
    </submittedName>
</protein>
<sequence>MSNAAGNPYSPLGVTASNGNATACRHSDIEAVAAAFDSANGSTNDTRKISRESRIFVIELSDRSVPFGYEALDPRRTPLRWSRLTVVDRRQHRHRTLLDLSLSRRNAEGTEKEKDLCELISSSEICRRNAPAWAQD</sequence>
<gene>
    <name evidence="1" type="ORF">BIW11_03220</name>
</gene>
<keyword evidence="2" id="KW-1185">Reference proteome</keyword>
<evidence type="ECO:0000313" key="2">
    <source>
        <dbReference type="Proteomes" id="UP000192247"/>
    </source>
</evidence>
<dbReference type="InParanoid" id="A0A1V9XQ88"/>
<accession>A0A1V9XQ88</accession>
<proteinExistence type="predicted"/>
<comment type="caution">
    <text evidence="1">The sequence shown here is derived from an EMBL/GenBank/DDBJ whole genome shotgun (WGS) entry which is preliminary data.</text>
</comment>
<name>A0A1V9XQ88_9ACAR</name>
<dbReference type="EMBL" id="MNPL01006027">
    <property type="protein sequence ID" value="OQR75655.1"/>
    <property type="molecule type" value="Genomic_DNA"/>
</dbReference>
<reference evidence="1 2" key="1">
    <citation type="journal article" date="2017" name="Gigascience">
        <title>Draft genome of the honey bee ectoparasitic mite, Tropilaelaps mercedesae, is shaped by the parasitic life history.</title>
        <authorList>
            <person name="Dong X."/>
            <person name="Armstrong S.D."/>
            <person name="Xia D."/>
            <person name="Makepeace B.L."/>
            <person name="Darby A.C."/>
            <person name="Kadowaki T."/>
        </authorList>
    </citation>
    <scope>NUCLEOTIDE SEQUENCE [LARGE SCALE GENOMIC DNA]</scope>
    <source>
        <strain evidence="1">Wuxi-XJTLU</strain>
    </source>
</reference>
<organism evidence="1 2">
    <name type="scientific">Tropilaelaps mercedesae</name>
    <dbReference type="NCBI Taxonomy" id="418985"/>
    <lineage>
        <taxon>Eukaryota</taxon>
        <taxon>Metazoa</taxon>
        <taxon>Ecdysozoa</taxon>
        <taxon>Arthropoda</taxon>
        <taxon>Chelicerata</taxon>
        <taxon>Arachnida</taxon>
        <taxon>Acari</taxon>
        <taxon>Parasitiformes</taxon>
        <taxon>Mesostigmata</taxon>
        <taxon>Gamasina</taxon>
        <taxon>Dermanyssoidea</taxon>
        <taxon>Laelapidae</taxon>
        <taxon>Tropilaelaps</taxon>
    </lineage>
</organism>
<evidence type="ECO:0000313" key="1">
    <source>
        <dbReference type="EMBL" id="OQR75655.1"/>
    </source>
</evidence>
<dbReference type="Proteomes" id="UP000192247">
    <property type="component" value="Unassembled WGS sequence"/>
</dbReference>
<dbReference type="AlphaFoldDB" id="A0A1V9XQ88"/>